<dbReference type="GeneID" id="34623332"/>
<name>A0A6P5WCJ1_9EIME</name>
<dbReference type="RefSeq" id="XP_022586881.2">
    <property type="nucleotide sequence ID" value="XM_022736459.2"/>
</dbReference>
<keyword evidence="1" id="KW-1185">Reference proteome</keyword>
<dbReference type="OrthoDB" id="360786at2759"/>
<organism evidence="1 2">
    <name type="scientific">Cyclospora cayetanensis</name>
    <dbReference type="NCBI Taxonomy" id="88456"/>
    <lineage>
        <taxon>Eukaryota</taxon>
        <taxon>Sar</taxon>
        <taxon>Alveolata</taxon>
        <taxon>Apicomplexa</taxon>
        <taxon>Conoidasida</taxon>
        <taxon>Coccidia</taxon>
        <taxon>Eucoccidiorida</taxon>
        <taxon>Eimeriorina</taxon>
        <taxon>Eimeriidae</taxon>
        <taxon>Cyclospora</taxon>
    </lineage>
</organism>
<accession>A0A6P5WCJ1</accession>
<evidence type="ECO:0000313" key="2">
    <source>
        <dbReference type="RefSeq" id="XP_022586881.2"/>
    </source>
</evidence>
<dbReference type="AlphaFoldDB" id="A0A6P5WCJ1"/>
<sequence length="222" mass="24745">MAPTQSVKKYPSAYGHGFMTRSEGVKGELDTHKAGHYFKGYQKKEDEVQANYIVHDREHPQAPPHTYIAGPLSPLHYGVPLADGPDPGVSAVSNALFGGSPAFTPIPITSKPVFRRRQRGDSYPEWSNAFVTRVDPCECISPEETYTPYEVAKYRDSQGRNKRPKIASRMLLGLSAARRRQALPNVQREAANAQRNLEAQAFPGAIDIPHRGCHEKVYKTSW</sequence>
<dbReference type="Proteomes" id="UP000515125">
    <property type="component" value="Unplaced"/>
</dbReference>
<protein>
    <submittedName>
        <fullName evidence="2">Uncharacterized protein LOC34623332</fullName>
    </submittedName>
</protein>
<gene>
    <name evidence="2" type="primary">LOC34623332</name>
</gene>
<evidence type="ECO:0000313" key="1">
    <source>
        <dbReference type="Proteomes" id="UP000515125"/>
    </source>
</evidence>
<proteinExistence type="predicted"/>
<reference evidence="2" key="1">
    <citation type="submission" date="2025-08" db="UniProtKB">
        <authorList>
            <consortium name="RefSeq"/>
        </authorList>
    </citation>
    <scope>IDENTIFICATION</scope>
</reference>